<evidence type="ECO:0000313" key="3">
    <source>
        <dbReference type="Proteomes" id="UP000033415"/>
    </source>
</evidence>
<keyword evidence="1" id="KW-0812">Transmembrane</keyword>
<gene>
    <name evidence="2" type="ORF">TZ91_01045</name>
</gene>
<reference evidence="2 3" key="1">
    <citation type="submission" date="2015-02" db="EMBL/GenBank/DDBJ databases">
        <title>Evolution of amylase-binding proteins of oral streptococcal species.</title>
        <authorList>
            <person name="Haase E.M."/>
        </authorList>
    </citation>
    <scope>NUCLEOTIDE SEQUENCE [LARGE SCALE GENOMIC DNA]</scope>
    <source>
        <strain evidence="2 3">SK137</strain>
    </source>
</reference>
<evidence type="ECO:0000256" key="1">
    <source>
        <dbReference type="SAM" id="Phobius"/>
    </source>
</evidence>
<dbReference type="AlphaFoldDB" id="A0A081PY40"/>
<proteinExistence type="predicted"/>
<dbReference type="PATRIC" id="fig|28037.100.peg.1343"/>
<feature type="transmembrane region" description="Helical" evidence="1">
    <location>
        <begin position="6"/>
        <end position="25"/>
    </location>
</feature>
<protein>
    <submittedName>
        <fullName evidence="2">Uncharacterized protein</fullName>
    </submittedName>
</protein>
<keyword evidence="1" id="KW-1133">Transmembrane helix</keyword>
<sequence>MKAIQILHYSLFGYILSLYLKYYFLKKTFKNTKILQGHKINYKYKSSTYFIIKSGSLTSKKMKLYLKSIQFSSKKSEVIIIGSQIDYDELYRNHYSVFGVIDITNNKSLKYIKEKIHFYLEELYEFKKDKSD</sequence>
<name>A0A081PY40_STRMT</name>
<dbReference type="Proteomes" id="UP000033415">
    <property type="component" value="Unassembled WGS sequence"/>
</dbReference>
<accession>A0A081PY40</accession>
<comment type="caution">
    <text evidence="2">The sequence shown here is derived from an EMBL/GenBank/DDBJ whole genome shotgun (WGS) entry which is preliminary data.</text>
</comment>
<organism evidence="2 3">
    <name type="scientific">Streptococcus mitis</name>
    <dbReference type="NCBI Taxonomy" id="28037"/>
    <lineage>
        <taxon>Bacteria</taxon>
        <taxon>Bacillati</taxon>
        <taxon>Bacillota</taxon>
        <taxon>Bacilli</taxon>
        <taxon>Lactobacillales</taxon>
        <taxon>Streptococcaceae</taxon>
        <taxon>Streptococcus</taxon>
        <taxon>Streptococcus mitis group</taxon>
    </lineage>
</organism>
<keyword evidence="1" id="KW-0472">Membrane</keyword>
<dbReference type="EMBL" id="JYGQ01000001">
    <property type="protein sequence ID" value="KJQ73436.1"/>
    <property type="molecule type" value="Genomic_DNA"/>
</dbReference>
<evidence type="ECO:0000313" key="2">
    <source>
        <dbReference type="EMBL" id="KJQ73436.1"/>
    </source>
</evidence>
<dbReference type="RefSeq" id="WP_050492416.1">
    <property type="nucleotide sequence ID" value="NZ_JAJDLX010000003.1"/>
</dbReference>